<evidence type="ECO:0000256" key="10">
    <source>
        <dbReference type="ARBA" id="ARBA00023017"/>
    </source>
</evidence>
<feature type="region of interest" description="Disordered" evidence="15">
    <location>
        <begin position="1184"/>
        <end position="1210"/>
    </location>
</feature>
<evidence type="ECO:0000256" key="13">
    <source>
        <dbReference type="ARBA" id="ARBA00023306"/>
    </source>
</evidence>
<comment type="caution">
    <text evidence="17">The sequence shown here is derived from an EMBL/GenBank/DDBJ whole genome shotgun (WGS) entry which is preliminary data.</text>
</comment>
<dbReference type="InterPro" id="IPR036859">
    <property type="entry name" value="CAP-Gly_dom_sf"/>
</dbReference>
<keyword evidence="13" id="KW-0131">Cell cycle</keyword>
<reference evidence="17" key="1">
    <citation type="journal article" date="2004" name="Nature">
        <title>Genome duplication in the teleost fish Tetraodon nigroviridis reveals the early vertebrate proto-karyotype.</title>
        <authorList>
            <person name="Jaillon O."/>
            <person name="Aury J.-M."/>
            <person name="Brunet F."/>
            <person name="Petit J.-L."/>
            <person name="Stange-Thomann N."/>
            <person name="Mauceli E."/>
            <person name="Bouneau L."/>
            <person name="Fischer C."/>
            <person name="Ozouf-Costaz C."/>
            <person name="Bernot A."/>
            <person name="Nicaud S."/>
            <person name="Jaffe D."/>
            <person name="Fisher S."/>
            <person name="Lutfalla G."/>
            <person name="Dossat C."/>
            <person name="Segurens B."/>
            <person name="Dasilva C."/>
            <person name="Salanoubat M."/>
            <person name="Levy M."/>
            <person name="Boudet N."/>
            <person name="Castellano S."/>
            <person name="Anthouard V."/>
            <person name="Jubin C."/>
            <person name="Castelli V."/>
            <person name="Katinka M."/>
            <person name="Vacherie B."/>
            <person name="Biemont C."/>
            <person name="Skalli Z."/>
            <person name="Cattolico L."/>
            <person name="Poulain J."/>
            <person name="De Berardinis V."/>
            <person name="Cruaud C."/>
            <person name="Duprat S."/>
            <person name="Brottier P."/>
            <person name="Coutanceau J.-P."/>
            <person name="Gouzy J."/>
            <person name="Parra G."/>
            <person name="Lardier G."/>
            <person name="Chapple C."/>
            <person name="McKernan K.J."/>
            <person name="McEwan P."/>
            <person name="Bosak S."/>
            <person name="Kellis M."/>
            <person name="Volff J.-N."/>
            <person name="Guigo R."/>
            <person name="Zody M.C."/>
            <person name="Mesirov J."/>
            <person name="Lindblad-Toh K."/>
            <person name="Birren B."/>
            <person name="Nusbaum C."/>
            <person name="Kahn D."/>
            <person name="Robinson-Rechavi M."/>
            <person name="Laudet V."/>
            <person name="Schachter V."/>
            <person name="Quetier F."/>
            <person name="Saurin W."/>
            <person name="Scarpelli C."/>
            <person name="Wincker P."/>
            <person name="Lander E.S."/>
            <person name="Weissenbach J."/>
            <person name="Roest Crollius H."/>
        </authorList>
    </citation>
    <scope>NUCLEOTIDE SEQUENCE [LARGE SCALE GENOMIC DNA]</scope>
</reference>
<evidence type="ECO:0000256" key="4">
    <source>
        <dbReference type="ARBA" id="ARBA00011010"/>
    </source>
</evidence>
<dbReference type="PANTHER" id="PTHR18916:SF6">
    <property type="entry name" value="DYNACTIN SUBUNIT 1"/>
    <property type="match status" value="1"/>
</dbReference>
<dbReference type="GO" id="GO:0005938">
    <property type="term" value="C:cell cortex"/>
    <property type="evidence" value="ECO:0007669"/>
    <property type="project" value="UniProtKB-SubCell"/>
</dbReference>
<dbReference type="GO" id="GO:0030286">
    <property type="term" value="C:dynein complex"/>
    <property type="evidence" value="ECO:0007669"/>
    <property type="project" value="UniProtKB-KW"/>
</dbReference>
<dbReference type="GO" id="GO:0005814">
    <property type="term" value="C:centriole"/>
    <property type="evidence" value="ECO:0007669"/>
    <property type="project" value="UniProtKB-SubCell"/>
</dbReference>
<protein>
    <recommendedName>
        <fullName evidence="5">Dynactin subunit 1</fullName>
    </recommendedName>
</protein>
<evidence type="ECO:0000256" key="11">
    <source>
        <dbReference type="ARBA" id="ARBA00023054"/>
    </source>
</evidence>
<name>Q4SDN8_TETNG</name>
<dbReference type="GO" id="GO:0005874">
    <property type="term" value="C:microtubule"/>
    <property type="evidence" value="ECO:0007669"/>
    <property type="project" value="UniProtKB-KW"/>
</dbReference>
<dbReference type="InterPro" id="IPR000938">
    <property type="entry name" value="CAP-Gly_domain"/>
</dbReference>
<feature type="region of interest" description="Disordered" evidence="15">
    <location>
        <begin position="745"/>
        <end position="810"/>
    </location>
</feature>
<dbReference type="OrthoDB" id="2130750at2759"/>
<feature type="coiled-coil region" evidence="14">
    <location>
        <begin position="1259"/>
        <end position="1286"/>
    </location>
</feature>
<feature type="compositionally biased region" description="Basic and acidic residues" evidence="15">
    <location>
        <begin position="1053"/>
        <end position="1080"/>
    </location>
</feature>
<dbReference type="Gene3D" id="2.30.30.190">
    <property type="entry name" value="CAP Gly-rich-like domain"/>
    <property type="match status" value="1"/>
</dbReference>
<evidence type="ECO:0000259" key="16">
    <source>
        <dbReference type="PROSITE" id="PS50245"/>
    </source>
</evidence>
<feature type="region of interest" description="Disordered" evidence="15">
    <location>
        <begin position="389"/>
        <end position="411"/>
    </location>
</feature>
<dbReference type="Pfam" id="PF01302">
    <property type="entry name" value="CAP_GLY"/>
    <property type="match status" value="1"/>
</dbReference>
<dbReference type="EMBL" id="CAAE01014634">
    <property type="protein sequence ID" value="CAG01244.1"/>
    <property type="molecule type" value="Genomic_DNA"/>
</dbReference>
<keyword evidence="8" id="KW-0493">Microtubule</keyword>
<dbReference type="Pfam" id="PF12455">
    <property type="entry name" value="Dynactin"/>
    <property type="match status" value="2"/>
</dbReference>
<comment type="similarity">
    <text evidence="4">Belongs to the dynactin 150 kDa subunit family.</text>
</comment>
<evidence type="ECO:0000256" key="7">
    <source>
        <dbReference type="ARBA" id="ARBA00022618"/>
    </source>
</evidence>
<sequence length="1322" mass="143378">MSSDGGGRPARIGSLVEVIGKGQRGTVAYIGNTLFASGKWVGVILDEAKGKNDGTVQGKRYFSCEENHGIFVRQSQVSGESRLGGSVCPSGLLEPCSPLLFQIQLVEDGADTTSPDTPEPTSGKVPRRGTARLMVFLLSWASFAQLMRAACAGGTTARRPKPGRAAASAGKGAASGSASASAGEMSSSEASTPAQTPLAAPVIPSLYSPGNPAPPAPSKEEEALRGQVKDLEEKLETLRMKRTEDKAKVKELEKHKIQLEQLQEWKTKMQEQQAELQKHLKEAKREAKEALEAKERYMEEMSDTADAIEMATLDKEMAEERAESLQLEVDSLKEIVDELTMDLEILKHEIEEKGSDGAASSYHVKQLEEQNARLKEALVRMRDLSASEKQEHVKLQKQTEKKNMELDTQRSQKEKLQEEMAAAEKTIDELKEQVDAALGAEEMVEMLTERNLDLEEKVRELRETVADLEAINEMNDELQENARETELELREMLDLGAARVREADKRVEAAQETVADYQQTIKKYRELTAHLQDVNRELTSQQEASAEQQQPPPPAEMFDFKIKFAETKAYAKLLKVVLHFQAIEMELRKMEVGQANRHVSLLTSFMPESFLRHGGDHDCILVLLLIPRLICKAELIGKQAQEKFDLNETCVERAGLRGAVGEQLSFAGGLVYSLSLLQATLHKYEQSLAQCSVEVYKKVGSLYPEMSVHERSLDFLIDLLHKDQLDETVNVEPLTKAIKYYQVGGEGRRGPRGAASLRPAPPLPPAAPVQHPPDGAAGGLHHAAGRPHQSEPPLPPPPAAPPPPRSPPVLSAQFTQSALDCMAVEVGRLRAFLHAGQEKADLAVLLKDLETSCSDIRQFCKKIRRRMPGTDAPGIPAALSFGQPVSDTLSDCRKHLTWVVAVLQEVAAAGAQMMSPLGEQEGLSAAKMEDVAFKAGEQVRRSSGPSLARTIAVMGSKTESPFQIYGSQGANPYDCLRQSCSVVIATMNKMATAMQEGEYDAEKPQNKVRPRLGTRRHLLVVTACPDAPPEPSAGGGASGGSQSGDHGRRRSRHEAGGQRDGHQRAEEVAKDQGRGAERGQRAPQPAGEEAGQFVQRRRRTSGEDPDSAGRGSDSAEEEGEVSWDGGAGVLGPGSWVLGPGPWVLGPGSWALGPGPDACSCPPLRRDFEETMDALQADIDQLESEKAELKQRVGSQSKGGPEGRGGGSSGIASVVTGLAGETRGGGHGVYLFGSPAAIVSGVGSASGLQVIDSPLLTQQIEAQRLCIKQLKNENNRLKAKEEKQADSVLVGRVMVPCPRGQEQVHRLVLPQGQLRRIHSLLRS</sequence>
<evidence type="ECO:0000313" key="17">
    <source>
        <dbReference type="EMBL" id="CAG01244.1"/>
    </source>
</evidence>
<organism evidence="17">
    <name type="scientific">Tetraodon nigroviridis</name>
    <name type="common">Spotted green pufferfish</name>
    <name type="synonym">Chelonodon nigroviridis</name>
    <dbReference type="NCBI Taxonomy" id="99883"/>
    <lineage>
        <taxon>Eukaryota</taxon>
        <taxon>Metazoa</taxon>
        <taxon>Chordata</taxon>
        <taxon>Craniata</taxon>
        <taxon>Vertebrata</taxon>
        <taxon>Euteleostomi</taxon>
        <taxon>Actinopterygii</taxon>
        <taxon>Neopterygii</taxon>
        <taxon>Teleostei</taxon>
        <taxon>Neoteleostei</taxon>
        <taxon>Acanthomorphata</taxon>
        <taxon>Eupercaria</taxon>
        <taxon>Tetraodontiformes</taxon>
        <taxon>Tetradontoidea</taxon>
        <taxon>Tetraodontidae</taxon>
        <taxon>Tetraodon</taxon>
    </lineage>
</organism>
<evidence type="ECO:0000256" key="8">
    <source>
        <dbReference type="ARBA" id="ARBA00022701"/>
    </source>
</evidence>
<feature type="compositionally biased region" description="Gly residues" evidence="15">
    <location>
        <begin position="1199"/>
        <end position="1208"/>
    </location>
</feature>
<dbReference type="GO" id="GO:0000776">
    <property type="term" value="C:kinetochore"/>
    <property type="evidence" value="ECO:0007669"/>
    <property type="project" value="TreeGrafter"/>
</dbReference>
<feature type="compositionally biased region" description="Low complexity" evidence="15">
    <location>
        <begin position="772"/>
        <end position="782"/>
    </location>
</feature>
<keyword evidence="7" id="KW-0132">Cell division</keyword>
<feature type="region of interest" description="Disordered" evidence="15">
    <location>
        <begin position="1024"/>
        <end position="1128"/>
    </location>
</feature>
<reference evidence="17" key="2">
    <citation type="submission" date="2004-02" db="EMBL/GenBank/DDBJ databases">
        <authorList>
            <consortium name="Genoscope"/>
            <consortium name="Whitehead Institute Centre for Genome Research"/>
        </authorList>
    </citation>
    <scope>NUCLEOTIDE SEQUENCE</scope>
</reference>
<comment type="subcellular location">
    <subcellularLocation>
        <location evidence="3">Cytoplasm</location>
        <location evidence="3">Cell cortex</location>
    </subcellularLocation>
    <subcellularLocation>
        <location evidence="1">Cytoplasm</location>
        <location evidence="1">Cytoskeleton</location>
        <location evidence="1">Microtubule organizing center</location>
        <location evidence="1">Centrosome</location>
        <location evidence="1">Centriole</location>
    </subcellularLocation>
    <subcellularLocation>
        <location evidence="2">Cytoplasm</location>
        <location evidence="2">Cytoskeleton</location>
        <location evidence="2">Spindle</location>
    </subcellularLocation>
</comment>
<gene>
    <name evidence="17" type="ORF">GSTENG00019945001</name>
</gene>
<dbReference type="GO" id="GO:0008017">
    <property type="term" value="F:microtubule binding"/>
    <property type="evidence" value="ECO:0007669"/>
    <property type="project" value="UniProtKB-ARBA"/>
</dbReference>
<dbReference type="PROSITE" id="PS50245">
    <property type="entry name" value="CAP_GLY_2"/>
    <property type="match status" value="1"/>
</dbReference>
<feature type="compositionally biased region" description="Basic and acidic residues" evidence="15">
    <location>
        <begin position="218"/>
        <end position="227"/>
    </location>
</feature>
<keyword evidence="10" id="KW-0243">Dynein</keyword>
<feature type="domain" description="CAP-Gly" evidence="16">
    <location>
        <begin position="31"/>
        <end position="73"/>
    </location>
</feature>
<dbReference type="FunFam" id="2.30.30.190:FF:000003">
    <property type="entry name" value="dynactin subunit 1 isoform X1"/>
    <property type="match status" value="1"/>
</dbReference>
<dbReference type="PANTHER" id="PTHR18916">
    <property type="entry name" value="DYNACTIN 1-RELATED MICROTUBULE-BINDING"/>
    <property type="match status" value="1"/>
</dbReference>
<dbReference type="GO" id="GO:0051301">
    <property type="term" value="P:cell division"/>
    <property type="evidence" value="ECO:0007669"/>
    <property type="project" value="UniProtKB-KW"/>
</dbReference>
<keyword evidence="11 14" id="KW-0175">Coiled coil</keyword>
<evidence type="ECO:0000256" key="15">
    <source>
        <dbReference type="SAM" id="MobiDB-lite"/>
    </source>
</evidence>
<dbReference type="SMART" id="SM01052">
    <property type="entry name" value="CAP_GLY"/>
    <property type="match status" value="1"/>
</dbReference>
<feature type="compositionally biased region" description="Pro residues" evidence="15">
    <location>
        <begin position="790"/>
        <end position="807"/>
    </location>
</feature>
<dbReference type="InterPro" id="IPR022157">
    <property type="entry name" value="Dynactin"/>
</dbReference>
<dbReference type="SUPFAM" id="SSF74924">
    <property type="entry name" value="Cap-Gly domain"/>
    <property type="match status" value="1"/>
</dbReference>
<evidence type="ECO:0000256" key="12">
    <source>
        <dbReference type="ARBA" id="ARBA00023212"/>
    </source>
</evidence>
<feature type="compositionally biased region" description="Gly residues" evidence="15">
    <location>
        <begin position="1033"/>
        <end position="1042"/>
    </location>
</feature>
<keyword evidence="12" id="KW-0206">Cytoskeleton</keyword>
<keyword evidence="9" id="KW-0498">Mitosis</keyword>
<proteinExistence type="inferred from homology"/>
<evidence type="ECO:0000256" key="14">
    <source>
        <dbReference type="SAM" id="Coils"/>
    </source>
</evidence>
<keyword evidence="6" id="KW-0963">Cytoplasm</keyword>
<evidence type="ECO:0000256" key="5">
    <source>
        <dbReference type="ARBA" id="ARBA00016574"/>
    </source>
</evidence>
<dbReference type="GO" id="GO:0007097">
    <property type="term" value="P:nuclear migration"/>
    <property type="evidence" value="ECO:0007669"/>
    <property type="project" value="TreeGrafter"/>
</dbReference>
<accession>Q4SDN8</accession>
<evidence type="ECO:0000256" key="2">
    <source>
        <dbReference type="ARBA" id="ARBA00004186"/>
    </source>
</evidence>
<evidence type="ECO:0000256" key="6">
    <source>
        <dbReference type="ARBA" id="ARBA00022490"/>
    </source>
</evidence>
<evidence type="ECO:0000256" key="9">
    <source>
        <dbReference type="ARBA" id="ARBA00022776"/>
    </source>
</evidence>
<evidence type="ECO:0000256" key="1">
    <source>
        <dbReference type="ARBA" id="ARBA00004114"/>
    </source>
</evidence>
<dbReference type="GO" id="GO:0000132">
    <property type="term" value="P:establishment of mitotic spindle orientation"/>
    <property type="evidence" value="ECO:0007669"/>
    <property type="project" value="TreeGrafter"/>
</dbReference>
<dbReference type="KEGG" id="tng:GSTEN00019945G001"/>
<dbReference type="PROSITE" id="PS00845">
    <property type="entry name" value="CAP_GLY_1"/>
    <property type="match status" value="1"/>
</dbReference>
<feature type="compositionally biased region" description="Low complexity" evidence="15">
    <location>
        <begin position="165"/>
        <end position="191"/>
    </location>
</feature>
<feature type="region of interest" description="Disordered" evidence="15">
    <location>
        <begin position="154"/>
        <end position="227"/>
    </location>
</feature>
<feature type="compositionally biased region" description="Pro residues" evidence="15">
    <location>
        <begin position="759"/>
        <end position="771"/>
    </location>
</feature>
<evidence type="ECO:0000256" key="3">
    <source>
        <dbReference type="ARBA" id="ARBA00004544"/>
    </source>
</evidence>
<dbReference type="GO" id="GO:0030424">
    <property type="term" value="C:axon"/>
    <property type="evidence" value="ECO:0007669"/>
    <property type="project" value="TreeGrafter"/>
</dbReference>
<dbReference type="GO" id="GO:0000922">
    <property type="term" value="C:spindle pole"/>
    <property type="evidence" value="ECO:0007669"/>
    <property type="project" value="TreeGrafter"/>
</dbReference>